<accession>E1SM71</accession>
<evidence type="ECO:0000313" key="2">
    <source>
        <dbReference type="Proteomes" id="UP000006683"/>
    </source>
</evidence>
<sequence>MRRIGSCSPLVLPSARHPCLALKCCVALQRSLSPTPPSIKRKPEAGRPLRKSQAFFLSAPVLRTGRGALKTHPCGIPPVGIHASTSPNCDALHRFRLALTAGFFRFWLLDGVEVRAFTALVTHPCGIPPVGIPASTSQDCDALHCIGSCSPLVLPSARHPCLALKCCVALQRSLSPTPPSVKRKPEAGRPLRKSQAFFLSAPRC</sequence>
<reference evidence="1 2" key="1">
    <citation type="journal article" date="2010" name="Stand. Genomic Sci.">
        <title>Complete genome sequence of Ferrimonas balearica type strain (PAT).</title>
        <authorList>
            <person name="Nolan M."/>
            <person name="Sikorski J."/>
            <person name="Davenport K."/>
            <person name="Lucas S."/>
            <person name="Glavina Del Rio T."/>
            <person name="Tice H."/>
            <person name="Cheng J."/>
            <person name="Goodwin L."/>
            <person name="Pitluck S."/>
            <person name="Liolios K."/>
            <person name="Ivanova N."/>
            <person name="Mavromatis K."/>
            <person name="Ovchinnikova G."/>
            <person name="Pati A."/>
            <person name="Chen A."/>
            <person name="Palaniappan K."/>
            <person name="Land M."/>
            <person name="Hauser L."/>
            <person name="Chang Y."/>
            <person name="Jeffries C."/>
            <person name="Tapia R."/>
            <person name="Brettin T."/>
            <person name="Detter J."/>
            <person name="Han C."/>
            <person name="Yasawong M."/>
            <person name="Rohde M."/>
            <person name="Tindall B."/>
            <person name="Goker M."/>
            <person name="Woyke T."/>
            <person name="Bristow J."/>
            <person name="Eisen J."/>
            <person name="Markowitz V."/>
            <person name="Hugenholtz P."/>
            <person name="Kyrpides N."/>
            <person name="Klenk H."/>
            <person name="Lapidus A."/>
        </authorList>
    </citation>
    <scope>NUCLEOTIDE SEQUENCE [LARGE SCALE GENOMIC DNA]</scope>
    <source>
        <strain evidence="2">DSM 9799 / CCM 4581 / KCTC 23876 / PAT</strain>
    </source>
</reference>
<dbReference type="KEGG" id="fbl:Fbal_2387"/>
<proteinExistence type="predicted"/>
<evidence type="ECO:0000313" key="1">
    <source>
        <dbReference type="EMBL" id="ADN76589.1"/>
    </source>
</evidence>
<gene>
    <name evidence="1" type="ordered locus">Fbal_2387</name>
</gene>
<name>E1SM71_FERBD</name>
<organism evidence="1 2">
    <name type="scientific">Ferrimonas balearica (strain DSM 9799 / CCM 4581 / KCTC 23876 / PAT)</name>
    <dbReference type="NCBI Taxonomy" id="550540"/>
    <lineage>
        <taxon>Bacteria</taxon>
        <taxon>Pseudomonadati</taxon>
        <taxon>Pseudomonadota</taxon>
        <taxon>Gammaproteobacteria</taxon>
        <taxon>Alteromonadales</taxon>
        <taxon>Ferrimonadaceae</taxon>
        <taxon>Ferrimonas</taxon>
    </lineage>
</organism>
<dbReference type="HOGENOM" id="CLU_1341573_0_0_6"/>
<keyword evidence="2" id="KW-1185">Reference proteome</keyword>
<protein>
    <submittedName>
        <fullName evidence="1">Uncharacterized protein</fullName>
    </submittedName>
</protein>
<dbReference type="AlphaFoldDB" id="E1SM71"/>
<dbReference type="EMBL" id="CP002209">
    <property type="protein sequence ID" value="ADN76589.1"/>
    <property type="molecule type" value="Genomic_DNA"/>
</dbReference>
<dbReference type="Proteomes" id="UP000006683">
    <property type="component" value="Chromosome"/>
</dbReference>